<name>A0A9W9JZT2_9EURO</name>
<organism evidence="6 7">
    <name type="scientific">Penicillium angulare</name>
    <dbReference type="NCBI Taxonomy" id="116970"/>
    <lineage>
        <taxon>Eukaryota</taxon>
        <taxon>Fungi</taxon>
        <taxon>Dikarya</taxon>
        <taxon>Ascomycota</taxon>
        <taxon>Pezizomycotina</taxon>
        <taxon>Eurotiomycetes</taxon>
        <taxon>Eurotiomycetidae</taxon>
        <taxon>Eurotiales</taxon>
        <taxon>Aspergillaceae</taxon>
        <taxon>Penicillium</taxon>
    </lineage>
</organism>
<dbReference type="PANTHER" id="PTHR47447:SF17">
    <property type="entry name" value="OS12G0638900 PROTEIN"/>
    <property type="match status" value="1"/>
</dbReference>
<evidence type="ECO:0000256" key="4">
    <source>
        <dbReference type="ARBA" id="ARBA00044511"/>
    </source>
</evidence>
<evidence type="ECO:0000256" key="3">
    <source>
        <dbReference type="ARBA" id="ARBA00044493"/>
    </source>
</evidence>
<feature type="region of interest" description="Disordered" evidence="5">
    <location>
        <begin position="421"/>
        <end position="441"/>
    </location>
</feature>
<dbReference type="PANTHER" id="PTHR47447">
    <property type="entry name" value="OS03G0856100 PROTEIN"/>
    <property type="match status" value="1"/>
</dbReference>
<proteinExistence type="inferred from homology"/>
<keyword evidence="2" id="KW-0677">Repeat</keyword>
<evidence type="ECO:0000256" key="5">
    <source>
        <dbReference type="SAM" id="MobiDB-lite"/>
    </source>
</evidence>
<feature type="region of interest" description="Disordered" evidence="5">
    <location>
        <begin position="737"/>
        <end position="780"/>
    </location>
</feature>
<sequence length="780" mass="88257">MVLPGCISSRALRSRLLQQQLTRSITRQAAPWTISTTRQFSLTATQSREEYPGHREHEFRKSKSKPKTAPWSKRPGKTSTASPPSQKIFDRGFGHIGDDDLLMEIAQEKTQAVNRKRVRLEMEWVKDPLLLATRVSSALRAGNPEMAARLAREAVKESPGDKYTVAWNRIFQYCMDRGHPKPALRFFNDMKKRAGKPNTRTFTILLTGLRKAPKIPGFNIVKTAEHIYNSISATNSEVKLDIIHTNAMLSVCQYHGDTESLWRIAGELSEQGSGAPNMRTYTVILGALQYAARDDVKKMDAYDINGIFARKNQLIIDAKRIWADILHRWKDEDVLPDNRVVNSMAELLLEGATEQNYYDVFSLYNQTMGIPILCPRLSANAKNKPSIVWEVKQRRTGYQAPEEENVPFVDENNQTLKLGKDGNRQEELIRGSREEKSDVEGEEEEVEENFDELFEPIASGPVPELRPNNKDLTLIIDACLSMSQGLGPGAKYWKHLTLESTPYKVQPDSAAAMHLLRLLRLSRASKMSVQVIREQILPLGEVDGKAFHIALSACRRDNHNHACLVNGNEIMDMMGKALILPDPRALESYVDLVRRLERLPNILMYLKGLDIDEKREARNMQSLGKKLYVKLHLRAVETLRPHIAKLNEAVQNGRPAPLSRWNTVAGGKEKVHSPIQGLALVKTMPNIRLMIDELLKSEYSSFISKAERQALQADSKMLKPYSDQATIEKLSGEVIFPTQEQRTAHREANQGSLFSSAPEREENLQKEEEDTSPSESKPEL</sequence>
<dbReference type="InterPro" id="IPR002885">
    <property type="entry name" value="PPR_rpt"/>
</dbReference>
<dbReference type="Pfam" id="PF13812">
    <property type="entry name" value="PPR_3"/>
    <property type="match status" value="1"/>
</dbReference>
<gene>
    <name evidence="6" type="ORF">N7456_011171</name>
</gene>
<feature type="region of interest" description="Disordered" evidence="5">
    <location>
        <begin position="43"/>
        <end position="89"/>
    </location>
</feature>
<keyword evidence="7" id="KW-1185">Reference proteome</keyword>
<evidence type="ECO:0000256" key="1">
    <source>
        <dbReference type="ARBA" id="ARBA00006192"/>
    </source>
</evidence>
<evidence type="ECO:0000313" key="6">
    <source>
        <dbReference type="EMBL" id="KAJ5087555.1"/>
    </source>
</evidence>
<accession>A0A9W9JZT2</accession>
<dbReference type="EMBL" id="JAPQKH010000007">
    <property type="protein sequence ID" value="KAJ5087555.1"/>
    <property type="molecule type" value="Genomic_DNA"/>
</dbReference>
<dbReference type="Pfam" id="PF13041">
    <property type="entry name" value="PPR_2"/>
    <property type="match status" value="1"/>
</dbReference>
<feature type="compositionally biased region" description="Basic and acidic residues" evidence="5">
    <location>
        <begin position="47"/>
        <end position="61"/>
    </location>
</feature>
<dbReference type="AlphaFoldDB" id="A0A9W9JZT2"/>
<comment type="function">
    <text evidence="3">Regulates mitochondrial small subunit maturation by controlling 15S rRNA 5'-end processing. Localizes to the 5' precursor of the 15S rRNA in a position that is subsequently occupied by mS47 in the mature yeast mtSSU. Uses structure and sequence-specific RNA recognition, binding to a single-stranded region of the precursor and specifically recognizing bases -6 to -1. The exchange of Ccm1 for mS47 is coupled to the irreversible removal of precursor rRNA that is accompanied by conformational changes of the mitoribosomal proteins uS5m and mS26. These conformational changes signal completion of 5'-end rRNA processing through protection of the mature 5'-end of the 15S rRNA and stabilization of mS47. The removal of the 5' precursor together with the dissociation of Ccm1 may be catalyzed by the 5'-3' exoribonuclease Pet127. Involved in the specific removal of group I introns in mitochondrial encoded transcripts.</text>
</comment>
<comment type="similarity">
    <text evidence="1">Belongs to the CCM1 family.</text>
</comment>
<protein>
    <recommendedName>
        <fullName evidence="8">Pentatricopeptide repeat protein</fullName>
    </recommendedName>
</protein>
<dbReference type="OrthoDB" id="185373at2759"/>
<dbReference type="Gene3D" id="1.25.40.10">
    <property type="entry name" value="Tetratricopeptide repeat domain"/>
    <property type="match status" value="1"/>
</dbReference>
<evidence type="ECO:0008006" key="8">
    <source>
        <dbReference type="Google" id="ProtNLM"/>
    </source>
</evidence>
<dbReference type="Proteomes" id="UP001149165">
    <property type="component" value="Unassembled WGS sequence"/>
</dbReference>
<reference evidence="6" key="1">
    <citation type="submission" date="2022-11" db="EMBL/GenBank/DDBJ databases">
        <authorList>
            <person name="Petersen C."/>
        </authorList>
    </citation>
    <scope>NUCLEOTIDE SEQUENCE</scope>
    <source>
        <strain evidence="6">IBT 30069</strain>
    </source>
</reference>
<comment type="caution">
    <text evidence="6">The sequence shown here is derived from an EMBL/GenBank/DDBJ whole genome shotgun (WGS) entry which is preliminary data.</text>
</comment>
<evidence type="ECO:0000256" key="2">
    <source>
        <dbReference type="ARBA" id="ARBA00022737"/>
    </source>
</evidence>
<dbReference type="InterPro" id="IPR011990">
    <property type="entry name" value="TPR-like_helical_dom_sf"/>
</dbReference>
<reference evidence="6" key="2">
    <citation type="journal article" date="2023" name="IMA Fungus">
        <title>Comparative genomic study of the Penicillium genus elucidates a diverse pangenome and 15 lateral gene transfer events.</title>
        <authorList>
            <person name="Petersen C."/>
            <person name="Sorensen T."/>
            <person name="Nielsen M.R."/>
            <person name="Sondergaard T.E."/>
            <person name="Sorensen J.L."/>
            <person name="Fitzpatrick D.A."/>
            <person name="Frisvad J.C."/>
            <person name="Nielsen K.L."/>
        </authorList>
    </citation>
    <scope>NUCLEOTIDE SEQUENCE</scope>
    <source>
        <strain evidence="6">IBT 30069</strain>
    </source>
</reference>
<feature type="compositionally biased region" description="Basic and acidic residues" evidence="5">
    <location>
        <begin position="421"/>
        <end position="439"/>
    </location>
</feature>
<comment type="subunit">
    <text evidence="4">Binds to mitochondrial small subunit 15S rRNA.</text>
</comment>
<evidence type="ECO:0000313" key="7">
    <source>
        <dbReference type="Proteomes" id="UP001149165"/>
    </source>
</evidence>